<dbReference type="RefSeq" id="WP_070123427.1">
    <property type="nucleotide sequence ID" value="NZ_MDHN01000004.1"/>
</dbReference>
<reference evidence="2 3" key="1">
    <citation type="submission" date="2016-08" db="EMBL/GenBank/DDBJ databases">
        <authorList>
            <person name="Seilhamer J.J."/>
        </authorList>
    </citation>
    <scope>NUCLEOTIDE SEQUENCE [LARGE SCALE GENOMIC DNA]</scope>
    <source>
        <strain evidence="2 3">KCTC 42603</strain>
    </source>
</reference>
<protein>
    <recommendedName>
        <fullName evidence="4">AsmA domain-containing protein</fullName>
    </recommendedName>
</protein>
<dbReference type="EMBL" id="MDHN01000004">
    <property type="protein sequence ID" value="OFC72513.1"/>
    <property type="molecule type" value="Genomic_DNA"/>
</dbReference>
<name>A0A1E7ZG68_9ALTE</name>
<feature type="coiled-coil region" evidence="1">
    <location>
        <begin position="215"/>
        <end position="251"/>
    </location>
</feature>
<dbReference type="OrthoDB" id="7062138at2"/>
<evidence type="ECO:0000313" key="2">
    <source>
        <dbReference type="EMBL" id="OFC72513.1"/>
    </source>
</evidence>
<evidence type="ECO:0008006" key="4">
    <source>
        <dbReference type="Google" id="ProtNLM"/>
    </source>
</evidence>
<comment type="caution">
    <text evidence="2">The sequence shown here is derived from an EMBL/GenBank/DDBJ whole genome shotgun (WGS) entry which is preliminary data.</text>
</comment>
<gene>
    <name evidence="2" type="ORF">BFC18_02860</name>
</gene>
<dbReference type="Proteomes" id="UP000175691">
    <property type="component" value="Unassembled WGS sequence"/>
</dbReference>
<keyword evidence="1" id="KW-0175">Coiled coil</keyword>
<accession>A0A1E7ZG68</accession>
<dbReference type="STRING" id="1656094.BFC18_02860"/>
<dbReference type="AlphaFoldDB" id="A0A1E7ZG68"/>
<organism evidence="2 3">
    <name type="scientific">Alteromonas confluentis</name>
    <dbReference type="NCBI Taxonomy" id="1656094"/>
    <lineage>
        <taxon>Bacteria</taxon>
        <taxon>Pseudomonadati</taxon>
        <taxon>Pseudomonadota</taxon>
        <taxon>Gammaproteobacteria</taxon>
        <taxon>Alteromonadales</taxon>
        <taxon>Alteromonadaceae</taxon>
        <taxon>Alteromonas/Salinimonas group</taxon>
        <taxon>Alteromonas</taxon>
    </lineage>
</organism>
<keyword evidence="3" id="KW-1185">Reference proteome</keyword>
<sequence length="260" mass="28095">MKKVLVILLLVVVVIAGAVVYLASGANDFIRAQIESQGSKYLDTPVTVSAVDLSFTEGRMTITDIDVENPDGFSDEDAFSLEGVTLDLAGATEEPYRIQEITINAPEILYEVNAAGEGNLLALKNNLMANLPQGNEQPSESSGASPKLIVDKVTVSNAKLMLNFEQLNTGELQIDKKAYEVTLPTFNAGSIGQPDGLPADQVGAAIVQQMLDNAIKQAKAEAKKVLADKAKEKVQEKIDEEKEKLMEKGKDKLKDLFNKD</sequence>
<evidence type="ECO:0000313" key="3">
    <source>
        <dbReference type="Proteomes" id="UP000175691"/>
    </source>
</evidence>
<evidence type="ECO:0000256" key="1">
    <source>
        <dbReference type="SAM" id="Coils"/>
    </source>
</evidence>
<proteinExistence type="predicted"/>